<evidence type="ECO:0000313" key="5">
    <source>
        <dbReference type="EMBL" id="AVR53427.1"/>
    </source>
</evidence>
<reference evidence="5" key="4">
    <citation type="submission" date="2018-03" db="EMBL/GenBank/DDBJ databases">
        <title>Feline Herpesvirus 1 isolate HR-1.</title>
        <authorList>
            <person name="Tian J."/>
            <person name="Liu Y."/>
            <person name="Liu X."/>
            <person name="Sun X."/>
            <person name="Zhang J."/>
            <person name="Qu L."/>
        </authorList>
    </citation>
    <scope>NUCLEOTIDE SEQUENCE</scope>
    <source>
        <strain evidence="5">HR-1</strain>
    </source>
</reference>
<proteinExistence type="evidence at transcript level"/>
<dbReference type="GeneID" id="8658605"/>
<feature type="transmembrane region" description="Helical" evidence="2">
    <location>
        <begin position="170"/>
        <end position="193"/>
    </location>
</feature>
<evidence type="ECO:0000313" key="7">
    <source>
        <dbReference type="Proteomes" id="UP000149016"/>
    </source>
</evidence>
<keyword evidence="2" id="KW-0812">Transmembrane</keyword>
<reference evidence="3" key="1">
    <citation type="submission" date="2009-12" db="EMBL/GenBank/DDBJ databases">
        <authorList>
            <person name="Tai S.-H."/>
            <person name="Niikura M."/>
            <person name="Cheng H.H."/>
            <person name="Kruger J.M."/>
            <person name="Wise A.G."/>
            <person name="Maes R.K."/>
        </authorList>
    </citation>
    <scope>NUCLEOTIDE SEQUENCE</scope>
    <source>
        <strain evidence="3">C-27</strain>
    </source>
</reference>
<dbReference type="RefSeq" id="YP_003331520.1">
    <property type="nucleotide sequence ID" value="NC_013590.2"/>
</dbReference>
<evidence type="ECO:0000313" key="4">
    <source>
        <dbReference type="EMBL" id="ANG65596.1"/>
    </source>
</evidence>
<organism evidence="3 7">
    <name type="scientific">Feline herpesvirus 1</name>
    <name type="common">FeHV-1</name>
    <name type="synonym">Feline viral rhinotracheitis virus</name>
    <dbReference type="NCBI Taxonomy" id="10334"/>
    <lineage>
        <taxon>Viruses</taxon>
        <taxon>Duplodnaviria</taxon>
        <taxon>Heunggongvirae</taxon>
        <taxon>Peploviricota</taxon>
        <taxon>Herviviricetes</taxon>
        <taxon>Herpesvirales</taxon>
        <taxon>Orthoherpesviridae</taxon>
        <taxon>Alphaherpesvirinae</taxon>
        <taxon>Varicellovirus</taxon>
        <taxon>Varicellovirus felidalpha1</taxon>
    </lineage>
</organism>
<evidence type="ECO:0000313" key="3">
    <source>
        <dbReference type="EMBL" id="ACT88299.1"/>
    </source>
</evidence>
<dbReference type="EMBL" id="KR296657">
    <property type="protein sequence ID" value="ANG65596.1"/>
    <property type="molecule type" value="Genomic_DNA"/>
</dbReference>
<dbReference type="EMBL" id="MH027316">
    <property type="protein sequence ID" value="AVR53427.1"/>
    <property type="molecule type" value="mRNA"/>
</dbReference>
<accession>D1FXS3</accession>
<organismHost>
    <name type="scientific">Felidae</name>
    <name type="common">cat family</name>
    <dbReference type="NCBI Taxonomy" id="9681"/>
</organismHost>
<evidence type="ECO:0000256" key="1">
    <source>
        <dbReference type="SAM" id="MobiDB-lite"/>
    </source>
</evidence>
<keyword evidence="2" id="KW-0472">Membrane</keyword>
<reference evidence="3 7" key="2">
    <citation type="journal article" date="2010" name="Virology">
        <title>Complete genomic sequence and an infectious BAC clone of feline herpesvirus-1 (FHV-1).</title>
        <authorList>
            <person name="Tai S.H."/>
            <person name="Niikura M."/>
            <person name="Cheng H.H."/>
            <person name="Kruger J.M."/>
            <person name="Wise A.G."/>
            <person name="Maes R.K."/>
        </authorList>
    </citation>
    <scope>NUCLEOTIDE SEQUENCE [LARGE SCALE GENOMIC DNA]</scope>
    <source>
        <strain evidence="3">C-27</strain>
    </source>
</reference>
<sequence>MARIFHNPRYPRRQGSQRRSERCSPMAPMRAVSSLTELGMCGGDVTLQTPHHELSRDETHLTSTRISQIYTSDQTLNDLPSRPPSYTSILCDDIYCGRHQPFIGTVISGELDPHLTSPPSYHDALLSAPPAYGVLLPFNSDPEITDEMNNREEPPPSFTSHLRFGSMDGWLTAAFIGLVIFVVSILTVVVIIINDFARNKKME</sequence>
<name>D1FXS3_FHV1</name>
<dbReference type="EMBL" id="FJ478159">
    <property type="protein sequence ID" value="ACT88299.1"/>
    <property type="molecule type" value="Genomic_DNA"/>
</dbReference>
<evidence type="ECO:0000313" key="6">
    <source>
        <dbReference type="Proteomes" id="UP000098246"/>
    </source>
</evidence>
<protein>
    <submittedName>
        <fullName evidence="3">Membrane protein UL56</fullName>
    </submittedName>
</protein>
<dbReference type="Proteomes" id="UP000098246">
    <property type="component" value="Segment"/>
</dbReference>
<gene>
    <name evidence="3" type="primary">UL56</name>
</gene>
<keyword evidence="2" id="KW-1133">Transmembrane helix</keyword>
<feature type="region of interest" description="Disordered" evidence="1">
    <location>
        <begin position="1"/>
        <end position="26"/>
    </location>
</feature>
<evidence type="ECO:0000256" key="2">
    <source>
        <dbReference type="SAM" id="Phobius"/>
    </source>
</evidence>
<keyword evidence="7" id="KW-1185">Reference proteome</keyword>
<dbReference type="Proteomes" id="UP000149016">
    <property type="component" value="Segment"/>
</dbReference>
<reference evidence="4 6" key="3">
    <citation type="submission" date="2015-04" db="EMBL/GenBank/DDBJ databases">
        <title>Diversity among historical and modern clinical isolates of feline herpesvirus 1.</title>
        <authorList>
            <person name="Vaz P.K."/>
            <person name="Job N."/>
            <person name="Horsington J."/>
            <person name="Hartley C.A."/>
            <person name="Ficorilli N."/>
            <person name="Browning G.F."/>
            <person name="Devlin J.M."/>
        </authorList>
    </citation>
    <scope>NUCLEOTIDE SEQUENCE [LARGE SCALE GENOMIC DNA]</scope>
    <source>
        <strain evidence="4">Feligen</strain>
    </source>
</reference>
<dbReference type="KEGG" id="vg:8658605"/>